<dbReference type="SUPFAM" id="SSF46626">
    <property type="entry name" value="Cytochrome c"/>
    <property type="match status" value="1"/>
</dbReference>
<evidence type="ECO:0000259" key="7">
    <source>
        <dbReference type="PROSITE" id="PS51007"/>
    </source>
</evidence>
<keyword evidence="2 6" id="KW-0349">Heme</keyword>
<evidence type="ECO:0000256" key="4">
    <source>
        <dbReference type="ARBA" id="ARBA00022982"/>
    </source>
</evidence>
<dbReference type="InterPro" id="IPR009056">
    <property type="entry name" value="Cyt_c-like_dom"/>
</dbReference>
<dbReference type="STRING" id="1267768.BV394_08695"/>
<proteinExistence type="predicted"/>
<keyword evidence="4" id="KW-0249">Electron transport</keyword>
<feature type="domain" description="Cytochrome c" evidence="7">
    <location>
        <begin position="12"/>
        <end position="127"/>
    </location>
</feature>
<reference evidence="8 9" key="1">
    <citation type="submission" date="2017-01" db="EMBL/GenBank/DDBJ databases">
        <title>Genomic analysis of Xuhuaishuia manganoxidans DY6-4.</title>
        <authorList>
            <person name="Wang X."/>
        </authorList>
    </citation>
    <scope>NUCLEOTIDE SEQUENCE [LARGE SCALE GENOMIC DNA]</scope>
    <source>
        <strain evidence="8 9">DY6-4</strain>
    </source>
</reference>
<dbReference type="PROSITE" id="PS51007">
    <property type="entry name" value="CYTC"/>
    <property type="match status" value="1"/>
</dbReference>
<name>A0A1U7DMC7_9RHOB</name>
<gene>
    <name evidence="8" type="ORF">BV394_08695</name>
</gene>
<accession>A0A1U7DMC7</accession>
<evidence type="ECO:0000256" key="5">
    <source>
        <dbReference type="ARBA" id="ARBA00023004"/>
    </source>
</evidence>
<dbReference type="OrthoDB" id="9805828at2"/>
<evidence type="ECO:0000256" key="1">
    <source>
        <dbReference type="ARBA" id="ARBA00022448"/>
    </source>
</evidence>
<protein>
    <submittedName>
        <fullName evidence="8">Cytochrome C</fullName>
    </submittedName>
</protein>
<keyword evidence="1" id="KW-0813">Transport</keyword>
<dbReference type="GO" id="GO:0020037">
    <property type="term" value="F:heme binding"/>
    <property type="evidence" value="ECO:0007669"/>
    <property type="project" value="InterPro"/>
</dbReference>
<evidence type="ECO:0000313" key="9">
    <source>
        <dbReference type="Proteomes" id="UP000187266"/>
    </source>
</evidence>
<evidence type="ECO:0000256" key="3">
    <source>
        <dbReference type="ARBA" id="ARBA00022723"/>
    </source>
</evidence>
<dbReference type="GO" id="GO:0046872">
    <property type="term" value="F:metal ion binding"/>
    <property type="evidence" value="ECO:0007669"/>
    <property type="project" value="UniProtKB-KW"/>
</dbReference>
<dbReference type="Gene3D" id="1.10.760.10">
    <property type="entry name" value="Cytochrome c-like domain"/>
    <property type="match status" value="1"/>
</dbReference>
<dbReference type="Proteomes" id="UP000187266">
    <property type="component" value="Chromosome"/>
</dbReference>
<dbReference type="InterPro" id="IPR002327">
    <property type="entry name" value="Cyt_c_1A/1B"/>
</dbReference>
<dbReference type="InterPro" id="IPR036909">
    <property type="entry name" value="Cyt_c-like_dom_sf"/>
</dbReference>
<sequence length="136" mass="15080">MDAEIEYVAPTGDAEAGEKTFRSCKSCHSIVNTETEEVIYKGGKTGPNLYGVAYNKAASDEDFNYSSSLEEAGEKGLMWTEENFVAFVKDPKDFLKEHLGDDGARSKMSFKLRKDHEDVFAYLASVGPDMEAKTDK</sequence>
<dbReference type="PANTHER" id="PTHR11961">
    <property type="entry name" value="CYTOCHROME C"/>
    <property type="match status" value="1"/>
</dbReference>
<keyword evidence="9" id="KW-1185">Reference proteome</keyword>
<dbReference type="EMBL" id="CP019124">
    <property type="protein sequence ID" value="APX91065.1"/>
    <property type="molecule type" value="Genomic_DNA"/>
</dbReference>
<evidence type="ECO:0000256" key="2">
    <source>
        <dbReference type="ARBA" id="ARBA00022617"/>
    </source>
</evidence>
<keyword evidence="5 6" id="KW-0408">Iron</keyword>
<dbReference type="GO" id="GO:0009055">
    <property type="term" value="F:electron transfer activity"/>
    <property type="evidence" value="ECO:0007669"/>
    <property type="project" value="InterPro"/>
</dbReference>
<keyword evidence="3 6" id="KW-0479">Metal-binding</keyword>
<dbReference type="AlphaFoldDB" id="A0A1U7DMC7"/>
<organism evidence="8 9">
    <name type="scientific">Brevirhabdus pacifica</name>
    <dbReference type="NCBI Taxonomy" id="1267768"/>
    <lineage>
        <taxon>Bacteria</taxon>
        <taxon>Pseudomonadati</taxon>
        <taxon>Pseudomonadota</taxon>
        <taxon>Alphaproteobacteria</taxon>
        <taxon>Rhodobacterales</taxon>
        <taxon>Paracoccaceae</taxon>
        <taxon>Brevirhabdus</taxon>
    </lineage>
</organism>
<evidence type="ECO:0000256" key="6">
    <source>
        <dbReference type="PROSITE-ProRule" id="PRU00433"/>
    </source>
</evidence>
<evidence type="ECO:0000313" key="8">
    <source>
        <dbReference type="EMBL" id="APX91065.1"/>
    </source>
</evidence>